<evidence type="ECO:0000313" key="7">
    <source>
        <dbReference type="EMBL" id="NYJ32587.1"/>
    </source>
</evidence>
<dbReference type="InterPro" id="IPR003339">
    <property type="entry name" value="ABC/ECF_trnsptr_transmembrane"/>
</dbReference>
<dbReference type="RefSeq" id="WP_179820481.1">
    <property type="nucleotide sequence ID" value="NZ_JACCFS010000001.1"/>
</dbReference>
<gene>
    <name evidence="7" type="ORF">HNR10_000468</name>
</gene>
<keyword evidence="2" id="KW-1003">Cell membrane</keyword>
<comment type="caution">
    <text evidence="7">The sequence shown here is derived from an EMBL/GenBank/DDBJ whole genome shotgun (WGS) entry which is preliminary data.</text>
</comment>
<evidence type="ECO:0000256" key="3">
    <source>
        <dbReference type="ARBA" id="ARBA00022692"/>
    </source>
</evidence>
<dbReference type="EMBL" id="JACCFS010000001">
    <property type="protein sequence ID" value="NYJ32587.1"/>
    <property type="molecule type" value="Genomic_DNA"/>
</dbReference>
<dbReference type="GO" id="GO:0006824">
    <property type="term" value="P:cobalt ion transport"/>
    <property type="evidence" value="ECO:0007669"/>
    <property type="project" value="InterPro"/>
</dbReference>
<keyword evidence="4 6" id="KW-1133">Transmembrane helix</keyword>
<protein>
    <submittedName>
        <fullName evidence="7">Cobalt/nickel transport system permease protein</fullName>
    </submittedName>
</protein>
<feature type="transmembrane region" description="Helical" evidence="6">
    <location>
        <begin position="62"/>
        <end position="82"/>
    </location>
</feature>
<evidence type="ECO:0000313" key="8">
    <source>
        <dbReference type="Proteomes" id="UP000572051"/>
    </source>
</evidence>
<keyword evidence="3 6" id="KW-0812">Transmembrane</keyword>
<dbReference type="Proteomes" id="UP000572051">
    <property type="component" value="Unassembled WGS sequence"/>
</dbReference>
<dbReference type="InterPro" id="IPR052770">
    <property type="entry name" value="Cobalt_transport_CbiQ"/>
</dbReference>
<sequence>MTPIDTAAYRSRWRRYHPAVKGVLCGGLLACALLLPPWPGAALVGAATLAAAAAARVPFGLLARVATAPLVLIATSAAPLLLAVGGSGDLGWADGGAERAATVVARASAALGTQLLFVLTTPMADLLARLARSRLPTALVEVVALTYQMLMVLMQTAQRVTSGQAGRLGYHSRRSGIRSAGALGGVLLVRSLDRARRLQEGLACRGYTGRLTVQTDEQPVRLVELAAAAAPALLIAALSLTQAVLL</sequence>
<dbReference type="InterPro" id="IPR012809">
    <property type="entry name" value="ECF_CbiQ"/>
</dbReference>
<dbReference type="Pfam" id="PF02361">
    <property type="entry name" value="CbiQ"/>
    <property type="match status" value="1"/>
</dbReference>
<evidence type="ECO:0000256" key="2">
    <source>
        <dbReference type="ARBA" id="ARBA00022475"/>
    </source>
</evidence>
<evidence type="ECO:0000256" key="4">
    <source>
        <dbReference type="ARBA" id="ARBA00022989"/>
    </source>
</evidence>
<name>A0A7Z0EI95_9ACTN</name>
<dbReference type="PANTHER" id="PTHR43723">
    <property type="entry name" value="COBALT TRANSPORT PROTEIN CBIQ"/>
    <property type="match status" value="1"/>
</dbReference>
<keyword evidence="8" id="KW-1185">Reference proteome</keyword>
<dbReference type="NCBIfam" id="TIGR02454">
    <property type="entry name" value="ECF_T_CbiQ"/>
    <property type="match status" value="1"/>
</dbReference>
<evidence type="ECO:0000256" key="5">
    <source>
        <dbReference type="ARBA" id="ARBA00023136"/>
    </source>
</evidence>
<organism evidence="7 8">
    <name type="scientific">Nocardiopsis aegyptia</name>
    <dbReference type="NCBI Taxonomy" id="220378"/>
    <lineage>
        <taxon>Bacteria</taxon>
        <taxon>Bacillati</taxon>
        <taxon>Actinomycetota</taxon>
        <taxon>Actinomycetes</taxon>
        <taxon>Streptosporangiales</taxon>
        <taxon>Nocardiopsidaceae</taxon>
        <taxon>Nocardiopsis</taxon>
    </lineage>
</organism>
<evidence type="ECO:0000256" key="1">
    <source>
        <dbReference type="ARBA" id="ARBA00004651"/>
    </source>
</evidence>
<comment type="subcellular location">
    <subcellularLocation>
        <location evidence="1">Cell membrane</location>
        <topology evidence="1">Multi-pass membrane protein</topology>
    </subcellularLocation>
</comment>
<dbReference type="AlphaFoldDB" id="A0A7Z0EI95"/>
<proteinExistence type="predicted"/>
<reference evidence="7 8" key="1">
    <citation type="submission" date="2020-07" db="EMBL/GenBank/DDBJ databases">
        <title>Sequencing the genomes of 1000 actinobacteria strains.</title>
        <authorList>
            <person name="Klenk H.-P."/>
        </authorList>
    </citation>
    <scope>NUCLEOTIDE SEQUENCE [LARGE SCALE GENOMIC DNA]</scope>
    <source>
        <strain evidence="7 8">DSM 44442</strain>
    </source>
</reference>
<keyword evidence="5 6" id="KW-0472">Membrane</keyword>
<feature type="transmembrane region" description="Helical" evidence="6">
    <location>
        <begin position="225"/>
        <end position="245"/>
    </location>
</feature>
<dbReference type="PANTHER" id="PTHR43723:SF1">
    <property type="entry name" value="COBALT TRANSPORT PROTEIN CBIQ"/>
    <property type="match status" value="1"/>
</dbReference>
<accession>A0A7Z0EI95</accession>
<dbReference type="CDD" id="cd16914">
    <property type="entry name" value="EcfT"/>
    <property type="match status" value="1"/>
</dbReference>
<dbReference type="GO" id="GO:0043190">
    <property type="term" value="C:ATP-binding cassette (ABC) transporter complex"/>
    <property type="evidence" value="ECO:0007669"/>
    <property type="project" value="InterPro"/>
</dbReference>
<evidence type="ECO:0000256" key="6">
    <source>
        <dbReference type="SAM" id="Phobius"/>
    </source>
</evidence>